<dbReference type="Pfam" id="PF00085">
    <property type="entry name" value="Thioredoxin"/>
    <property type="match status" value="1"/>
</dbReference>
<dbReference type="GO" id="GO:0045454">
    <property type="term" value="P:cell redox homeostasis"/>
    <property type="evidence" value="ECO:0007669"/>
    <property type="project" value="TreeGrafter"/>
</dbReference>
<evidence type="ECO:0000313" key="2">
    <source>
        <dbReference type="EMBL" id="RDU36955.1"/>
    </source>
</evidence>
<dbReference type="PANTHER" id="PTHR45663:SF41">
    <property type="entry name" value="THIOREDOXIN-LIKE PROTEIN YUSE"/>
    <property type="match status" value="1"/>
</dbReference>
<gene>
    <name evidence="2" type="ORF">DRW41_09655</name>
</gene>
<organism evidence="2 3">
    <name type="scientific">Neobacillus piezotolerans</name>
    <dbReference type="NCBI Taxonomy" id="2259171"/>
    <lineage>
        <taxon>Bacteria</taxon>
        <taxon>Bacillati</taxon>
        <taxon>Bacillota</taxon>
        <taxon>Bacilli</taxon>
        <taxon>Bacillales</taxon>
        <taxon>Bacillaceae</taxon>
        <taxon>Neobacillus</taxon>
    </lineage>
</organism>
<dbReference type="CDD" id="cd02947">
    <property type="entry name" value="TRX_family"/>
    <property type="match status" value="1"/>
</dbReference>
<name>A0A3D8GR54_9BACI</name>
<dbReference type="GO" id="GO:0005829">
    <property type="term" value="C:cytosol"/>
    <property type="evidence" value="ECO:0007669"/>
    <property type="project" value="TreeGrafter"/>
</dbReference>
<dbReference type="AlphaFoldDB" id="A0A3D8GR54"/>
<proteinExistence type="predicted"/>
<keyword evidence="3" id="KW-1185">Reference proteome</keyword>
<dbReference type="PANTHER" id="PTHR45663">
    <property type="entry name" value="GEO12009P1"/>
    <property type="match status" value="1"/>
</dbReference>
<dbReference type="OrthoDB" id="5784238at2"/>
<feature type="domain" description="Thioredoxin" evidence="1">
    <location>
        <begin position="14"/>
        <end position="96"/>
    </location>
</feature>
<dbReference type="EMBL" id="QNQT01000003">
    <property type="protein sequence ID" value="RDU36955.1"/>
    <property type="molecule type" value="Genomic_DNA"/>
</dbReference>
<dbReference type="SUPFAM" id="SSF52833">
    <property type="entry name" value="Thioredoxin-like"/>
    <property type="match status" value="1"/>
</dbReference>
<comment type="caution">
    <text evidence="2">The sequence shown here is derived from an EMBL/GenBank/DDBJ whole genome shotgun (WGS) entry which is preliminary data.</text>
</comment>
<sequence>MKEWTSAEASAFLQGAQTGLLYFYTPLCGTCQVASRMLEVVAAMNPQVEIGKLNLNYAPEFAETFAIESVPCLIFIEEGRAVESIYAFRSVPYLLEKINTVLR</sequence>
<evidence type="ECO:0000313" key="3">
    <source>
        <dbReference type="Proteomes" id="UP000257144"/>
    </source>
</evidence>
<dbReference type="Proteomes" id="UP000257144">
    <property type="component" value="Unassembled WGS sequence"/>
</dbReference>
<accession>A0A3D8GR54</accession>
<protein>
    <submittedName>
        <fullName evidence="2">Thioredoxin</fullName>
    </submittedName>
</protein>
<reference evidence="2 3" key="1">
    <citation type="submission" date="2018-07" db="EMBL/GenBank/DDBJ databases">
        <title>Bacillus sp. YLB-04 draft genome sequence.</title>
        <authorList>
            <person name="Yu L."/>
            <person name="Tang X."/>
        </authorList>
    </citation>
    <scope>NUCLEOTIDE SEQUENCE [LARGE SCALE GENOMIC DNA]</scope>
    <source>
        <strain evidence="2 3">YLB-04</strain>
    </source>
</reference>
<dbReference type="InterPro" id="IPR013766">
    <property type="entry name" value="Thioredoxin_domain"/>
</dbReference>
<evidence type="ECO:0000259" key="1">
    <source>
        <dbReference type="Pfam" id="PF00085"/>
    </source>
</evidence>
<dbReference type="InterPro" id="IPR036249">
    <property type="entry name" value="Thioredoxin-like_sf"/>
</dbReference>
<dbReference type="RefSeq" id="WP_115451783.1">
    <property type="nucleotide sequence ID" value="NZ_QNQT01000003.1"/>
</dbReference>
<dbReference type="GO" id="GO:0015035">
    <property type="term" value="F:protein-disulfide reductase activity"/>
    <property type="evidence" value="ECO:0007669"/>
    <property type="project" value="TreeGrafter"/>
</dbReference>
<dbReference type="Gene3D" id="3.40.30.10">
    <property type="entry name" value="Glutaredoxin"/>
    <property type="match status" value="1"/>
</dbReference>